<gene>
    <name evidence="1" type="ORF">HUG17_5531</name>
</gene>
<dbReference type="Proteomes" id="UP000828236">
    <property type="component" value="Unassembled WGS sequence"/>
</dbReference>
<organism evidence="1">
    <name type="scientific">Dermatophagoides farinae</name>
    <name type="common">American house dust mite</name>
    <dbReference type="NCBI Taxonomy" id="6954"/>
    <lineage>
        <taxon>Eukaryota</taxon>
        <taxon>Metazoa</taxon>
        <taxon>Ecdysozoa</taxon>
        <taxon>Arthropoda</taxon>
        <taxon>Chelicerata</taxon>
        <taxon>Arachnida</taxon>
        <taxon>Acari</taxon>
        <taxon>Acariformes</taxon>
        <taxon>Sarcoptiformes</taxon>
        <taxon>Astigmata</taxon>
        <taxon>Psoroptidia</taxon>
        <taxon>Analgoidea</taxon>
        <taxon>Pyroglyphidae</taxon>
        <taxon>Dermatophagoidinae</taxon>
        <taxon>Dermatophagoides</taxon>
    </lineage>
</organism>
<reference evidence="1" key="1">
    <citation type="submission" date="2020-06" db="EMBL/GenBank/DDBJ databases">
        <authorList>
            <person name="Ji K."/>
            <person name="Li J."/>
        </authorList>
    </citation>
    <scope>NUCLEOTIDE SEQUENCE</scope>
    <source>
        <strain evidence="1">JKM2019</strain>
        <tissue evidence="1">Whole body</tissue>
    </source>
</reference>
<sequence>MGISDIRPPSNYSEALSLLNKLVNRLHDQNSYELYRAEFMKYVSSGQAVEVNDIDGYFIPHHAVFRSESTSSPVRIMFNASFSRSGRPQEIDDDKLLEMVESNSRQI</sequence>
<proteinExistence type="predicted"/>
<dbReference type="EMBL" id="SDOV01000004">
    <property type="protein sequence ID" value="KAH7642486.1"/>
    <property type="molecule type" value="Genomic_DNA"/>
</dbReference>
<accession>A0A9D4SIB5</accession>
<name>A0A9D4SIB5_DERFA</name>
<protein>
    <submittedName>
        <fullName evidence="1">Uncharacterized protein</fullName>
    </submittedName>
</protein>
<dbReference type="AlphaFoldDB" id="A0A9D4SIB5"/>
<reference evidence="1" key="2">
    <citation type="journal article" date="2021" name="World Allergy Organ. J.">
        <title>Chromosome-level assembly of Dermatophagoides farinae genome and transcriptome reveals two novel allergens Der f 37 and Der f 39.</title>
        <authorList>
            <person name="Chen J."/>
            <person name="Cai Z."/>
            <person name="Fan D."/>
            <person name="Hu J."/>
            <person name="Hou Y."/>
            <person name="He Y."/>
            <person name="Zhang Z."/>
            <person name="Zhao Z."/>
            <person name="Gao P."/>
            <person name="Hu W."/>
            <person name="Sun J."/>
            <person name="Li J."/>
            <person name="Ji K."/>
        </authorList>
    </citation>
    <scope>NUCLEOTIDE SEQUENCE</scope>
    <source>
        <strain evidence="1">JKM2019</strain>
    </source>
</reference>
<comment type="caution">
    <text evidence="1">The sequence shown here is derived from an EMBL/GenBank/DDBJ whole genome shotgun (WGS) entry which is preliminary data.</text>
</comment>
<evidence type="ECO:0000313" key="1">
    <source>
        <dbReference type="EMBL" id="KAH7642486.1"/>
    </source>
</evidence>